<dbReference type="SUPFAM" id="SSF103481">
    <property type="entry name" value="Multidrug resistance efflux transporter EmrE"/>
    <property type="match status" value="1"/>
</dbReference>
<comment type="similarity">
    <text evidence="7 8">Belongs to the drug/metabolite transporter (DMT) superfamily. Small multidrug resistance (SMR) (TC 2.A.7.1) family.</text>
</comment>
<dbReference type="GO" id="GO:1990961">
    <property type="term" value="P:xenobiotic detoxification by transmembrane export across the plasma membrane"/>
    <property type="evidence" value="ECO:0007669"/>
    <property type="project" value="UniProtKB-ARBA"/>
</dbReference>
<dbReference type="AlphaFoldDB" id="A0A4R1NNL7"/>
<evidence type="ECO:0000256" key="9">
    <source>
        <dbReference type="SAM" id="Phobius"/>
    </source>
</evidence>
<dbReference type="GO" id="GO:0015199">
    <property type="term" value="F:amino-acid betaine transmembrane transporter activity"/>
    <property type="evidence" value="ECO:0007669"/>
    <property type="project" value="TreeGrafter"/>
</dbReference>
<organism evidence="10 11">
    <name type="scientific">Shimia isoporae</name>
    <dbReference type="NCBI Taxonomy" id="647720"/>
    <lineage>
        <taxon>Bacteria</taxon>
        <taxon>Pseudomonadati</taxon>
        <taxon>Pseudomonadota</taxon>
        <taxon>Alphaproteobacteria</taxon>
        <taxon>Rhodobacterales</taxon>
        <taxon>Roseobacteraceae</taxon>
    </lineage>
</organism>
<evidence type="ECO:0000256" key="1">
    <source>
        <dbReference type="ARBA" id="ARBA00004651"/>
    </source>
</evidence>
<keyword evidence="6 9" id="KW-0472">Membrane</keyword>
<comment type="caution">
    <text evidence="10">The sequence shown here is derived from an EMBL/GenBank/DDBJ whole genome shotgun (WGS) entry which is preliminary data.</text>
</comment>
<gene>
    <name evidence="10" type="ORF">BXY66_1447</name>
</gene>
<dbReference type="InterPro" id="IPR000390">
    <property type="entry name" value="Small_drug/metabolite_transptr"/>
</dbReference>
<feature type="transmembrane region" description="Helical" evidence="9">
    <location>
        <begin position="86"/>
        <end position="105"/>
    </location>
</feature>
<protein>
    <submittedName>
        <fullName evidence="10">Small multidrug resistance pump</fullName>
    </submittedName>
</protein>
<proteinExistence type="inferred from homology"/>
<dbReference type="PANTHER" id="PTHR30561">
    <property type="entry name" value="SMR FAMILY PROTON-DEPENDENT DRUG EFFLUX TRANSPORTER SUGE"/>
    <property type="match status" value="1"/>
</dbReference>
<dbReference type="GO" id="GO:0015297">
    <property type="term" value="F:antiporter activity"/>
    <property type="evidence" value="ECO:0007669"/>
    <property type="project" value="TreeGrafter"/>
</dbReference>
<keyword evidence="3" id="KW-1003">Cell membrane</keyword>
<evidence type="ECO:0000256" key="3">
    <source>
        <dbReference type="ARBA" id="ARBA00022475"/>
    </source>
</evidence>
<dbReference type="OrthoDB" id="9808638at2"/>
<dbReference type="PANTHER" id="PTHR30561:SF1">
    <property type="entry name" value="MULTIDRUG TRANSPORTER EMRE"/>
    <property type="match status" value="1"/>
</dbReference>
<dbReference type="Proteomes" id="UP000295673">
    <property type="component" value="Unassembled WGS sequence"/>
</dbReference>
<dbReference type="InterPro" id="IPR037185">
    <property type="entry name" value="EmrE-like"/>
</dbReference>
<sequence>MPKAYLFLMIAVVFETIGTTALQASNQFSKLVPSLIVVVSYAAAFYLMALTLRYLPVGITYAIWSGMGIVLIAFIGFVVFGQKLDWPAILGMGLIVLGILVINLFSKTAMH</sequence>
<dbReference type="Gene3D" id="1.10.3730.20">
    <property type="match status" value="1"/>
</dbReference>
<evidence type="ECO:0000256" key="2">
    <source>
        <dbReference type="ARBA" id="ARBA00022448"/>
    </source>
</evidence>
<dbReference type="InterPro" id="IPR045324">
    <property type="entry name" value="Small_multidrug_res"/>
</dbReference>
<dbReference type="GO" id="GO:0005886">
    <property type="term" value="C:plasma membrane"/>
    <property type="evidence" value="ECO:0007669"/>
    <property type="project" value="UniProtKB-SubCell"/>
</dbReference>
<evidence type="ECO:0000256" key="6">
    <source>
        <dbReference type="ARBA" id="ARBA00023136"/>
    </source>
</evidence>
<dbReference type="GO" id="GO:0031460">
    <property type="term" value="P:glycine betaine transport"/>
    <property type="evidence" value="ECO:0007669"/>
    <property type="project" value="TreeGrafter"/>
</dbReference>
<comment type="subcellular location">
    <subcellularLocation>
        <location evidence="1 8">Cell membrane</location>
        <topology evidence="1 8">Multi-pass membrane protein</topology>
    </subcellularLocation>
</comment>
<feature type="transmembrane region" description="Helical" evidence="9">
    <location>
        <begin position="33"/>
        <end position="52"/>
    </location>
</feature>
<keyword evidence="4 8" id="KW-0812">Transmembrane</keyword>
<evidence type="ECO:0000256" key="5">
    <source>
        <dbReference type="ARBA" id="ARBA00022989"/>
    </source>
</evidence>
<evidence type="ECO:0000313" key="10">
    <source>
        <dbReference type="EMBL" id="TCL09401.1"/>
    </source>
</evidence>
<keyword evidence="5 9" id="KW-1133">Transmembrane helix</keyword>
<feature type="transmembrane region" description="Helical" evidence="9">
    <location>
        <begin position="59"/>
        <end position="80"/>
    </location>
</feature>
<reference evidence="10 11" key="1">
    <citation type="submission" date="2019-03" db="EMBL/GenBank/DDBJ databases">
        <title>Genomic Encyclopedia of Archaeal and Bacterial Type Strains, Phase II (KMG-II): from individual species to whole genera.</title>
        <authorList>
            <person name="Goeker M."/>
        </authorList>
    </citation>
    <scope>NUCLEOTIDE SEQUENCE [LARGE SCALE GENOMIC DNA]</scope>
    <source>
        <strain evidence="10 11">DSM 26433</strain>
    </source>
</reference>
<dbReference type="EMBL" id="SMGR01000001">
    <property type="protein sequence ID" value="TCL09401.1"/>
    <property type="molecule type" value="Genomic_DNA"/>
</dbReference>
<keyword evidence="2" id="KW-0813">Transport</keyword>
<dbReference type="FunFam" id="1.10.3730.20:FF:000001">
    <property type="entry name" value="Quaternary ammonium compound resistance transporter SugE"/>
    <property type="match status" value="1"/>
</dbReference>
<keyword evidence="11" id="KW-1185">Reference proteome</keyword>
<evidence type="ECO:0000256" key="7">
    <source>
        <dbReference type="ARBA" id="ARBA00038032"/>
    </source>
</evidence>
<dbReference type="Pfam" id="PF00893">
    <property type="entry name" value="Multi_Drug_Res"/>
    <property type="match status" value="1"/>
</dbReference>
<evidence type="ECO:0000256" key="4">
    <source>
        <dbReference type="ARBA" id="ARBA00022692"/>
    </source>
</evidence>
<dbReference type="GO" id="GO:0015220">
    <property type="term" value="F:choline transmembrane transporter activity"/>
    <property type="evidence" value="ECO:0007669"/>
    <property type="project" value="TreeGrafter"/>
</dbReference>
<evidence type="ECO:0000256" key="8">
    <source>
        <dbReference type="RuleBase" id="RU003942"/>
    </source>
</evidence>
<accession>A0A4R1NNL7</accession>
<evidence type="ECO:0000313" key="11">
    <source>
        <dbReference type="Proteomes" id="UP000295673"/>
    </source>
</evidence>
<name>A0A4R1NNL7_9RHOB</name>